<dbReference type="RefSeq" id="WP_315642977.1">
    <property type="nucleotide sequence ID" value="NZ_JARUHM010000001.1"/>
</dbReference>
<name>A0ABU3PJJ7_9CORY</name>
<evidence type="ECO:0000313" key="1">
    <source>
        <dbReference type="EMBL" id="MDT9409947.1"/>
    </source>
</evidence>
<dbReference type="Proteomes" id="UP001265983">
    <property type="component" value="Unassembled WGS sequence"/>
</dbReference>
<proteinExistence type="predicted"/>
<protein>
    <submittedName>
        <fullName evidence="1">Uncharacterized protein</fullName>
    </submittedName>
</protein>
<organism evidence="1 2">
    <name type="scientific">Corynebacterium rouxii</name>
    <dbReference type="NCBI Taxonomy" id="2719119"/>
    <lineage>
        <taxon>Bacteria</taxon>
        <taxon>Bacillati</taxon>
        <taxon>Actinomycetota</taxon>
        <taxon>Actinomycetes</taxon>
        <taxon>Mycobacteriales</taxon>
        <taxon>Corynebacteriaceae</taxon>
        <taxon>Corynebacterium</taxon>
    </lineage>
</organism>
<keyword evidence="2" id="KW-1185">Reference proteome</keyword>
<dbReference type="EMBL" id="JARUHM010000001">
    <property type="protein sequence ID" value="MDT9409947.1"/>
    <property type="molecule type" value="Genomic_DNA"/>
</dbReference>
<sequence length="45" mass="5016">MSTTITAARLTFVSMTYWHVVKAAEVTRYIRGFVTCSPVSSFVTV</sequence>
<gene>
    <name evidence="1" type="ORF">P8T80_00825</name>
</gene>
<comment type="caution">
    <text evidence="1">The sequence shown here is derived from an EMBL/GenBank/DDBJ whole genome shotgun (WGS) entry which is preliminary data.</text>
</comment>
<evidence type="ECO:0000313" key="2">
    <source>
        <dbReference type="Proteomes" id="UP001265983"/>
    </source>
</evidence>
<accession>A0ABU3PJJ7</accession>
<reference evidence="1 2" key="1">
    <citation type="submission" date="2023-03" db="EMBL/GenBank/DDBJ databases">
        <title>Whole genome sequence of the first Corynebacterium rouxii strains isolated in Brazil: a recent member of Corynebacterium diphtheriae complex.</title>
        <authorList>
            <person name="Vieira V."/>
            <person name="Ramos J.N."/>
            <person name="Araujo M.R.B."/>
            <person name="Baio P.V."/>
            <person name="Sant'Anna L.O."/>
            <person name="Veras J.F.C."/>
            <person name="Vieira E.M.D."/>
            <person name="Sousa M.A.B."/>
            <person name="Camargo C.H."/>
            <person name="Sacchi C.T."/>
            <person name="Campos K.R."/>
            <person name="Santos M.B.N."/>
            <person name="Bokermann S."/>
            <person name="Alvim L.B."/>
            <person name="Santos L.S."/>
            <person name="Mattos-Guaraldi A.L."/>
        </authorList>
    </citation>
    <scope>NUCLEOTIDE SEQUENCE [LARGE SCALE GENOMIC DNA]</scope>
    <source>
        <strain evidence="1 2">70862</strain>
    </source>
</reference>